<reference evidence="3 4" key="2">
    <citation type="submission" date="2013-04" db="EMBL/GenBank/DDBJ databases">
        <title>Comparative genomics of 12 strains of Erwinia amylovora identifies a pan-genome with a large conserved core and provides insights into host specificity.</title>
        <authorList>
            <person name="Mann R.A."/>
            <person name="Smits T.H.M."/>
            <person name="Buehlmann A."/>
            <person name="Blom J."/>
            <person name="Goesmann A."/>
            <person name="Frey J.E."/>
            <person name="Plummer K.M."/>
            <person name="Beer S.V."/>
            <person name="Luck J."/>
            <person name="Duffy B."/>
            <person name="Rodoni B."/>
        </authorList>
    </citation>
    <scope>NUCLEOTIDE SEQUENCE [LARGE SCALE GENOMIC DNA]</scope>
    <source>
        <strain evidence="4">CFBP 1232</strain>
    </source>
</reference>
<dbReference type="AlphaFoldDB" id="A0A831ES98"/>
<dbReference type="PROSITE" id="PS51257">
    <property type="entry name" value="PROKAR_LIPOPROTEIN"/>
    <property type="match status" value="1"/>
</dbReference>
<accession>A0A831ES98</accession>
<sequence>MKKSSLLLLAAVAVSGCGGSAAQSDSALLANRMFVLSAVDGKAVALRDGIKPGISFDAGLKVSGVMCNRFFGQGKLESGQLKVPQLASTRMMCSDPLLNQWEQTLSTVLINGAAVKVTAQSLTLTGSGHSLEYKVQAQQ</sequence>
<dbReference type="InterPro" id="IPR053147">
    <property type="entry name" value="Hsp_HslJ-like"/>
</dbReference>
<reference evidence="3 4" key="1">
    <citation type="submission" date="2012-11" db="EMBL/GenBank/DDBJ databases">
        <authorList>
            <person name="Linke B."/>
        </authorList>
    </citation>
    <scope>NUCLEOTIDE SEQUENCE [LARGE SCALE GENOMIC DNA]</scope>
    <source>
        <strain evidence="4">CFBP 1232</strain>
    </source>
</reference>
<name>A0A831ES98_ERWAM</name>
<dbReference type="PANTHER" id="PTHR35535">
    <property type="entry name" value="HEAT SHOCK PROTEIN HSLJ"/>
    <property type="match status" value="1"/>
</dbReference>
<feature type="chain" id="PRO_5032899209" evidence="1">
    <location>
        <begin position="22"/>
        <end position="139"/>
    </location>
</feature>
<feature type="domain" description="DUF306" evidence="2">
    <location>
        <begin position="28"/>
        <end position="129"/>
    </location>
</feature>
<protein>
    <submittedName>
        <fullName evidence="3">Heat shock protein hslJ</fullName>
    </submittedName>
</protein>
<proteinExistence type="predicted"/>
<evidence type="ECO:0000259" key="2">
    <source>
        <dbReference type="Pfam" id="PF03724"/>
    </source>
</evidence>
<dbReference type="InterPro" id="IPR005184">
    <property type="entry name" value="DUF306_Meta_HslJ"/>
</dbReference>
<comment type="caution">
    <text evidence="3">The sequence shown here is derived from an EMBL/GenBank/DDBJ whole genome shotgun (WGS) entry which is preliminary data.</text>
</comment>
<dbReference type="Gene3D" id="2.40.128.270">
    <property type="match status" value="1"/>
</dbReference>
<evidence type="ECO:0000256" key="1">
    <source>
        <dbReference type="SAM" id="SignalP"/>
    </source>
</evidence>
<dbReference type="Proteomes" id="UP000013111">
    <property type="component" value="Unassembled WGS sequence"/>
</dbReference>
<keyword evidence="3" id="KW-0346">Stress response</keyword>
<dbReference type="PANTHER" id="PTHR35535:SF1">
    <property type="entry name" value="HEAT SHOCK PROTEIN HSLJ"/>
    <property type="match status" value="1"/>
</dbReference>
<gene>
    <name evidence="3" type="ORF">BN437_1655</name>
</gene>
<dbReference type="Pfam" id="PF03724">
    <property type="entry name" value="META"/>
    <property type="match status" value="1"/>
</dbReference>
<keyword evidence="1" id="KW-0732">Signal</keyword>
<dbReference type="GeneID" id="97605888"/>
<feature type="signal peptide" evidence="1">
    <location>
        <begin position="1"/>
        <end position="21"/>
    </location>
</feature>
<dbReference type="RefSeq" id="WP_004157318.1">
    <property type="nucleotide sequence ID" value="NZ_BAYW01000002.1"/>
</dbReference>
<organism evidence="3 4">
    <name type="scientific">Erwinia amylovora NBRC 12687 = CFBP 1232</name>
    <dbReference type="NCBI Taxonomy" id="1219359"/>
    <lineage>
        <taxon>Bacteria</taxon>
        <taxon>Pseudomonadati</taxon>
        <taxon>Pseudomonadota</taxon>
        <taxon>Gammaproteobacteria</taxon>
        <taxon>Enterobacterales</taxon>
        <taxon>Erwiniaceae</taxon>
        <taxon>Erwinia</taxon>
    </lineage>
</organism>
<dbReference type="InterPro" id="IPR038670">
    <property type="entry name" value="HslJ-like_sf"/>
</dbReference>
<evidence type="ECO:0000313" key="3">
    <source>
        <dbReference type="EMBL" id="CCO93590.1"/>
    </source>
</evidence>
<dbReference type="EMBL" id="CAPB01000012">
    <property type="protein sequence ID" value="CCO93590.1"/>
    <property type="molecule type" value="Genomic_DNA"/>
</dbReference>
<evidence type="ECO:0000313" key="4">
    <source>
        <dbReference type="Proteomes" id="UP000013111"/>
    </source>
</evidence>